<dbReference type="InterPro" id="IPR004843">
    <property type="entry name" value="Calcineurin-like_PHP"/>
</dbReference>
<dbReference type="Gene3D" id="3.90.780.10">
    <property type="entry name" value="5'-Nucleotidase, C-terminal domain"/>
    <property type="match status" value="1"/>
</dbReference>
<feature type="domain" description="5'-Nucleotidase C-terminal" evidence="4">
    <location>
        <begin position="279"/>
        <end position="408"/>
    </location>
</feature>
<evidence type="ECO:0000256" key="2">
    <source>
        <dbReference type="RuleBase" id="RU362119"/>
    </source>
</evidence>
<dbReference type="SUPFAM" id="SSF55816">
    <property type="entry name" value="5'-nucleotidase (syn. UDP-sugar hydrolase), C-terminal domain"/>
    <property type="match status" value="1"/>
</dbReference>
<dbReference type="PANTHER" id="PTHR11575">
    <property type="entry name" value="5'-NUCLEOTIDASE-RELATED"/>
    <property type="match status" value="1"/>
</dbReference>
<evidence type="ECO:0000313" key="5">
    <source>
        <dbReference type="EMBL" id="MFC7389281.1"/>
    </source>
</evidence>
<evidence type="ECO:0000313" key="6">
    <source>
        <dbReference type="Proteomes" id="UP001596439"/>
    </source>
</evidence>
<keyword evidence="2" id="KW-0547">Nucleotide-binding</keyword>
<dbReference type="RefSeq" id="WP_214787132.1">
    <property type="nucleotide sequence ID" value="NZ_JANIEL010000048.1"/>
</dbReference>
<reference evidence="6" key="1">
    <citation type="journal article" date="2019" name="Int. J. Syst. Evol. Microbiol.">
        <title>The Global Catalogue of Microorganisms (GCM) 10K type strain sequencing project: providing services to taxonomists for standard genome sequencing and annotation.</title>
        <authorList>
            <consortium name="The Broad Institute Genomics Platform"/>
            <consortium name="The Broad Institute Genome Sequencing Center for Infectious Disease"/>
            <person name="Wu L."/>
            <person name="Ma J."/>
        </authorList>
    </citation>
    <scope>NUCLEOTIDE SEQUENCE [LARGE SCALE GENOMIC DNA]</scope>
    <source>
        <strain evidence="6">CCUG 55590</strain>
    </source>
</reference>
<dbReference type="InterPro" id="IPR036907">
    <property type="entry name" value="5'-Nucleotdase_C_sf"/>
</dbReference>
<comment type="caution">
    <text evidence="5">The sequence shown here is derived from an EMBL/GenBank/DDBJ whole genome shotgun (WGS) entry which is preliminary data.</text>
</comment>
<feature type="domain" description="Calcineurin-like phosphoesterase" evidence="3">
    <location>
        <begin position="7"/>
        <end position="198"/>
    </location>
</feature>
<evidence type="ECO:0000256" key="1">
    <source>
        <dbReference type="ARBA" id="ARBA00022729"/>
    </source>
</evidence>
<dbReference type="SUPFAM" id="SSF56300">
    <property type="entry name" value="Metallo-dependent phosphatases"/>
    <property type="match status" value="1"/>
</dbReference>
<dbReference type="PANTHER" id="PTHR11575:SF23">
    <property type="entry name" value="5-NUCLEOTIDASE FAMILY PROTEIN"/>
    <property type="match status" value="1"/>
</dbReference>
<dbReference type="Pfam" id="PF00149">
    <property type="entry name" value="Metallophos"/>
    <property type="match status" value="1"/>
</dbReference>
<dbReference type="EMBL" id="JBHTCE010000001">
    <property type="protein sequence ID" value="MFC7389281.1"/>
    <property type="molecule type" value="Genomic_DNA"/>
</dbReference>
<keyword evidence="6" id="KW-1185">Reference proteome</keyword>
<evidence type="ECO:0000259" key="4">
    <source>
        <dbReference type="Pfam" id="PF02872"/>
    </source>
</evidence>
<dbReference type="Gene3D" id="3.60.21.10">
    <property type="match status" value="1"/>
</dbReference>
<dbReference type="InterPro" id="IPR008334">
    <property type="entry name" value="5'-Nucleotdase_C"/>
</dbReference>
<keyword evidence="2" id="KW-0378">Hydrolase</keyword>
<dbReference type="PRINTS" id="PR01607">
    <property type="entry name" value="APYRASEFAMLY"/>
</dbReference>
<dbReference type="InterPro" id="IPR029052">
    <property type="entry name" value="Metallo-depent_PP-like"/>
</dbReference>
<proteinExistence type="inferred from homology"/>
<dbReference type="CDD" id="cd00845">
    <property type="entry name" value="MPP_UshA_N_like"/>
    <property type="match status" value="1"/>
</dbReference>
<dbReference type="InterPro" id="IPR011240">
    <property type="entry name" value="Pesterase_YunD"/>
</dbReference>
<sequence>MAVTKLTIFHYNDLHSKFDQWPKLVSFLEEHRTDNTLYFDLGDHADRTHPATEVTRGKLNVRLLERLQPTAVTIGNNEGITFPHDWLAELYEEATFPILLGNVYEADGSRPDWVEETLVLERDGLKIGLFGVTAPYEELYPELGWQIESPYEATKRALKQLAHCDVIIALSHLGFFGDERLADMYPEIDVILGAHTHHVLDEGVMTNGVLIAQAGKYGQYVGEVTLILDGAEVVEKEARLHELSHQAESTDTLALLRSEGAEAERLLDITIAETEGYASDWFGHSPLGELLVEGMVEWCAADVGIIPSGVVLDGLAPGNVTLNMLHRICPHPINPCVLTLDGNTLERFLHDVNEETFTNMHVRGLGFRGTVLGEPSLNQIEQRDGQYYVMGEKLEPNRTYRVATVDMLTFGPLLPYLADQPKRYFMPELLRDVLRETIVARHEVIRKG</sequence>
<evidence type="ECO:0000259" key="3">
    <source>
        <dbReference type="Pfam" id="PF00149"/>
    </source>
</evidence>
<gene>
    <name evidence="5" type="ORF">ACFQO8_03930</name>
</gene>
<keyword evidence="1" id="KW-0732">Signal</keyword>
<name>A0ABW2PQ22_9BACL</name>
<dbReference type="InterPro" id="IPR006179">
    <property type="entry name" value="5_nucleotidase/apyrase"/>
</dbReference>
<dbReference type="Pfam" id="PF02872">
    <property type="entry name" value="5_nucleotid_C"/>
    <property type="match status" value="1"/>
</dbReference>
<dbReference type="Proteomes" id="UP001596439">
    <property type="component" value="Unassembled WGS sequence"/>
</dbReference>
<protein>
    <submittedName>
        <fullName evidence="5">Bifunctional metallophosphatase/5'-nucleotidase</fullName>
    </submittedName>
</protein>
<organism evidence="5 6">
    <name type="scientific">Exiguobacterium aestuarii</name>
    <dbReference type="NCBI Taxonomy" id="273527"/>
    <lineage>
        <taxon>Bacteria</taxon>
        <taxon>Bacillati</taxon>
        <taxon>Bacillota</taxon>
        <taxon>Bacilli</taxon>
        <taxon>Bacillales</taxon>
        <taxon>Bacillales Family XII. Incertae Sedis</taxon>
        <taxon>Exiguobacterium</taxon>
    </lineage>
</organism>
<comment type="similarity">
    <text evidence="2">Belongs to the 5'-nucleotidase family.</text>
</comment>
<accession>A0ABW2PQ22</accession>
<dbReference type="PIRSF" id="PIRSF036361">
    <property type="entry name" value="YunD"/>
    <property type="match status" value="1"/>
</dbReference>